<reference evidence="1 2" key="1">
    <citation type="submission" date="2019-05" db="EMBL/GenBank/DDBJ databases">
        <title>Another draft genome of Portunus trituberculatus and its Hox gene families provides insights of decapod evolution.</title>
        <authorList>
            <person name="Jeong J.-H."/>
            <person name="Song I."/>
            <person name="Kim S."/>
            <person name="Choi T."/>
            <person name="Kim D."/>
            <person name="Ryu S."/>
            <person name="Kim W."/>
        </authorList>
    </citation>
    <scope>NUCLEOTIDE SEQUENCE [LARGE SCALE GENOMIC DNA]</scope>
    <source>
        <tissue evidence="1">Muscle</tissue>
    </source>
</reference>
<dbReference type="AlphaFoldDB" id="A0A5B7HIX1"/>
<proteinExistence type="predicted"/>
<name>A0A5B7HIX1_PORTR</name>
<dbReference type="OrthoDB" id="2286242at2759"/>
<evidence type="ECO:0000313" key="2">
    <source>
        <dbReference type="Proteomes" id="UP000324222"/>
    </source>
</evidence>
<dbReference type="EMBL" id="VSRR010032476">
    <property type="protein sequence ID" value="MPC71192.1"/>
    <property type="molecule type" value="Genomic_DNA"/>
</dbReference>
<sequence>MVALNTRGYAAPTSQVPLSAAPEKYDLDMTPAAFRSWKWSMDCWLLLCKWPWQKAVHHVRLLCAPHLQRALDARFTFDQWSARTQQEALDTIGNLVLRSSSQAVQWAEFFSVSQG</sequence>
<accession>A0A5B7HIX1</accession>
<protein>
    <submittedName>
        <fullName evidence="1">Uncharacterized protein</fullName>
    </submittedName>
</protein>
<comment type="caution">
    <text evidence="1">The sequence shown here is derived from an EMBL/GenBank/DDBJ whole genome shotgun (WGS) entry which is preliminary data.</text>
</comment>
<organism evidence="1 2">
    <name type="scientific">Portunus trituberculatus</name>
    <name type="common">Swimming crab</name>
    <name type="synonym">Neptunus trituberculatus</name>
    <dbReference type="NCBI Taxonomy" id="210409"/>
    <lineage>
        <taxon>Eukaryota</taxon>
        <taxon>Metazoa</taxon>
        <taxon>Ecdysozoa</taxon>
        <taxon>Arthropoda</taxon>
        <taxon>Crustacea</taxon>
        <taxon>Multicrustacea</taxon>
        <taxon>Malacostraca</taxon>
        <taxon>Eumalacostraca</taxon>
        <taxon>Eucarida</taxon>
        <taxon>Decapoda</taxon>
        <taxon>Pleocyemata</taxon>
        <taxon>Brachyura</taxon>
        <taxon>Eubrachyura</taxon>
        <taxon>Portunoidea</taxon>
        <taxon>Portunidae</taxon>
        <taxon>Portuninae</taxon>
        <taxon>Portunus</taxon>
    </lineage>
</organism>
<evidence type="ECO:0000313" key="1">
    <source>
        <dbReference type="EMBL" id="MPC71192.1"/>
    </source>
</evidence>
<keyword evidence="2" id="KW-1185">Reference proteome</keyword>
<gene>
    <name evidence="1" type="ORF">E2C01_065465</name>
</gene>
<dbReference type="Proteomes" id="UP000324222">
    <property type="component" value="Unassembled WGS sequence"/>
</dbReference>